<dbReference type="InterPro" id="IPR013328">
    <property type="entry name" value="6PGD_dom2"/>
</dbReference>
<dbReference type="PIRSF" id="PIRSF000109">
    <property type="entry name" value="6PGD"/>
    <property type="match status" value="1"/>
</dbReference>
<evidence type="ECO:0000256" key="6">
    <source>
        <dbReference type="ARBA" id="ARBA00018193"/>
    </source>
</evidence>
<dbReference type="GO" id="GO:0019521">
    <property type="term" value="P:D-gluconate metabolic process"/>
    <property type="evidence" value="ECO:0007669"/>
    <property type="project" value="UniProtKB-KW"/>
</dbReference>
<evidence type="ECO:0000256" key="14">
    <source>
        <dbReference type="RuleBase" id="RU000485"/>
    </source>
</evidence>
<dbReference type="GO" id="GO:0050661">
    <property type="term" value="F:NADP binding"/>
    <property type="evidence" value="ECO:0007669"/>
    <property type="project" value="InterPro"/>
</dbReference>
<dbReference type="Proteomes" id="UP000002440">
    <property type="component" value="Chromosome"/>
</dbReference>
<feature type="binding site" description="in other chain" evidence="13">
    <location>
        <position position="235"/>
    </location>
    <ligand>
        <name>substrate</name>
        <note>ligand shared between dimeric partners</note>
    </ligand>
</feature>
<name>Q1GY23_METFK</name>
<dbReference type="PANTHER" id="PTHR11811">
    <property type="entry name" value="6-PHOSPHOGLUCONATE DEHYDROGENASE"/>
    <property type="match status" value="1"/>
</dbReference>
<evidence type="ECO:0000256" key="13">
    <source>
        <dbReference type="PIRSR" id="PIRSR000109-2"/>
    </source>
</evidence>
<dbReference type="FunFam" id="1.10.1040.10:FF:000002">
    <property type="entry name" value="6-phosphogluconate dehydrogenase, decarboxylating"/>
    <property type="match status" value="1"/>
</dbReference>
<feature type="domain" description="6-phosphogluconate dehydrogenase C-terminal" evidence="15">
    <location>
        <begin position="223"/>
        <end position="514"/>
    </location>
</feature>
<feature type="active site" description="Proton acceptor" evidence="12">
    <location>
        <position position="227"/>
    </location>
</feature>
<dbReference type="KEGG" id="mfa:Mfla_2599"/>
<evidence type="ECO:0000256" key="9">
    <source>
        <dbReference type="ARBA" id="ARBA00023126"/>
    </source>
</evidence>
<dbReference type="NCBIfam" id="NF006765">
    <property type="entry name" value="PRK09287.1"/>
    <property type="match status" value="1"/>
</dbReference>
<keyword evidence="11 14" id="KW-0521">NADP</keyword>
<comment type="pathway">
    <text evidence="2 11 14">Carbohydrate degradation; pentose phosphate pathway; D-ribulose 5-phosphate from D-glucose 6-phosphate (oxidative stage): step 3/3.</text>
</comment>
<reference evidence="16 17" key="1">
    <citation type="submission" date="2006-03" db="EMBL/GenBank/DDBJ databases">
        <title>Complete sequence of Methylobacillus flagellatus KT.</title>
        <authorList>
            <consortium name="US DOE Joint Genome Institute"/>
            <person name="Copeland A."/>
            <person name="Lucas S."/>
            <person name="Lapidus A."/>
            <person name="Barry K."/>
            <person name="Detter J.C."/>
            <person name="Glavina del Rio T."/>
            <person name="Hammon N."/>
            <person name="Israni S."/>
            <person name="Dalin E."/>
            <person name="Tice H."/>
            <person name="Pitluck S."/>
            <person name="Brettin T."/>
            <person name="Bruce D."/>
            <person name="Han C."/>
            <person name="Tapia R."/>
            <person name="Saunders E."/>
            <person name="Gilna P."/>
            <person name="Schmutz J."/>
            <person name="Larimer F."/>
            <person name="Land M."/>
            <person name="Kyrpides N."/>
            <person name="Anderson I."/>
            <person name="Richardson P."/>
        </authorList>
    </citation>
    <scope>NUCLEOTIDE SEQUENCE [LARGE SCALE GENOMIC DNA]</scope>
    <source>
        <strain evidence="17">KT / ATCC 51484 / DSM 6875</strain>
    </source>
</reference>
<dbReference type="Pfam" id="PF00393">
    <property type="entry name" value="6PGD"/>
    <property type="match status" value="1"/>
</dbReference>
<evidence type="ECO:0000256" key="1">
    <source>
        <dbReference type="ARBA" id="ARBA00002526"/>
    </source>
</evidence>
<dbReference type="SMART" id="SM01350">
    <property type="entry name" value="6PGD"/>
    <property type="match status" value="1"/>
</dbReference>
<organism evidence="16 17">
    <name type="scientific">Methylobacillus flagellatus (strain ATCC 51484 / DSM 6875 / VKM B-1610 / KT)</name>
    <dbReference type="NCBI Taxonomy" id="265072"/>
    <lineage>
        <taxon>Bacteria</taxon>
        <taxon>Pseudomonadati</taxon>
        <taxon>Pseudomonadota</taxon>
        <taxon>Betaproteobacteria</taxon>
        <taxon>Nitrosomonadales</taxon>
        <taxon>Methylophilaceae</taxon>
        <taxon>Methylobacillus</taxon>
    </lineage>
</organism>
<accession>Q1GY23</accession>
<dbReference type="InterPro" id="IPR036291">
    <property type="entry name" value="NAD(P)-bd_dom_sf"/>
</dbReference>
<dbReference type="EC" id="1.1.1.44" evidence="5 11"/>
<keyword evidence="7 11" id="KW-0560">Oxidoreductase</keyword>
<evidence type="ECO:0000313" key="16">
    <source>
        <dbReference type="EMBL" id="ABE50864.1"/>
    </source>
</evidence>
<evidence type="ECO:0000256" key="10">
    <source>
        <dbReference type="ARBA" id="ARBA00048640"/>
    </source>
</evidence>
<feature type="active site" description="Proton donor" evidence="12">
    <location>
        <position position="234"/>
    </location>
</feature>
<dbReference type="HOGENOM" id="CLU_024540_4_2_4"/>
<evidence type="ECO:0000256" key="5">
    <source>
        <dbReference type="ARBA" id="ARBA00013011"/>
    </source>
</evidence>
<comment type="similarity">
    <text evidence="3 11 14">Belongs to the 6-phosphogluconate dehydrogenase family.</text>
</comment>
<keyword evidence="8 14" id="KW-0311">Gluconate utilization</keyword>
<dbReference type="InterPro" id="IPR006113">
    <property type="entry name" value="6PGDH_Gnd/GntZ"/>
</dbReference>
<dbReference type="AlphaFoldDB" id="Q1GY23"/>
<feature type="binding site" evidence="13">
    <location>
        <position position="496"/>
    </location>
    <ligand>
        <name>substrate</name>
        <note>ligand shared between dimeric partners</note>
    </ligand>
</feature>
<proteinExistence type="inferred from homology"/>
<evidence type="ECO:0000256" key="2">
    <source>
        <dbReference type="ARBA" id="ARBA00004874"/>
    </source>
</evidence>
<evidence type="ECO:0000256" key="8">
    <source>
        <dbReference type="ARBA" id="ARBA00023064"/>
    </source>
</evidence>
<evidence type="ECO:0000259" key="15">
    <source>
        <dbReference type="SMART" id="SM01350"/>
    </source>
</evidence>
<feature type="binding site" description="in other chain" evidence="13">
    <location>
        <begin position="230"/>
        <end position="231"/>
    </location>
    <ligand>
        <name>substrate</name>
        <note>ligand shared between dimeric partners</note>
    </ligand>
</feature>
<dbReference type="InterPro" id="IPR006184">
    <property type="entry name" value="6PGdom_BS"/>
</dbReference>
<dbReference type="eggNOG" id="COG0362">
    <property type="taxonomic scope" value="Bacteria"/>
</dbReference>
<dbReference type="SUPFAM" id="SSF48179">
    <property type="entry name" value="6-phosphogluconate dehydrogenase C-terminal domain-like"/>
    <property type="match status" value="1"/>
</dbReference>
<dbReference type="GO" id="GO:0006098">
    <property type="term" value="P:pentose-phosphate shunt"/>
    <property type="evidence" value="ECO:0007669"/>
    <property type="project" value="UniProtKB-UniPathway"/>
</dbReference>
<dbReference type="PROSITE" id="PS00461">
    <property type="entry name" value="6PGD"/>
    <property type="match status" value="1"/>
</dbReference>
<evidence type="ECO:0000256" key="11">
    <source>
        <dbReference type="PIRNR" id="PIRNR000109"/>
    </source>
</evidence>
<dbReference type="InterPro" id="IPR006115">
    <property type="entry name" value="6PGDH_NADP-bd"/>
</dbReference>
<dbReference type="InterPro" id="IPR006114">
    <property type="entry name" value="6PGDH_C"/>
</dbReference>
<evidence type="ECO:0000256" key="3">
    <source>
        <dbReference type="ARBA" id="ARBA00008419"/>
    </source>
</evidence>
<comment type="function">
    <text evidence="1 11">Catalyzes the oxidative decarboxylation of 6-phosphogluconate to ribulose 5-phosphate and CO(2), with concomitant reduction of NADP to NADPH.</text>
</comment>
<dbReference type="InterPro" id="IPR006183">
    <property type="entry name" value="Pgluconate_DH"/>
</dbReference>
<gene>
    <name evidence="16" type="ordered locus">Mfla_2599</name>
</gene>
<feature type="binding site" description="in other chain" evidence="13">
    <location>
        <position position="332"/>
    </location>
    <ligand>
        <name>substrate</name>
        <note>ligand shared between dimeric partners</note>
    </ligand>
</feature>
<comment type="catalytic activity">
    <reaction evidence="10 11 14">
        <text>6-phospho-D-gluconate + NADP(+) = D-ribulose 5-phosphate + CO2 + NADPH</text>
        <dbReference type="Rhea" id="RHEA:10116"/>
        <dbReference type="ChEBI" id="CHEBI:16526"/>
        <dbReference type="ChEBI" id="CHEBI:57783"/>
        <dbReference type="ChEBI" id="CHEBI:58121"/>
        <dbReference type="ChEBI" id="CHEBI:58349"/>
        <dbReference type="ChEBI" id="CHEBI:58759"/>
        <dbReference type="EC" id="1.1.1.44"/>
    </reaction>
</comment>
<evidence type="ECO:0000256" key="7">
    <source>
        <dbReference type="ARBA" id="ARBA00023002"/>
    </source>
</evidence>
<dbReference type="EMBL" id="CP000284">
    <property type="protein sequence ID" value="ABE50864.1"/>
    <property type="molecule type" value="Genomic_DNA"/>
</dbReference>
<dbReference type="UniPathway" id="UPA00115">
    <property type="reaction ID" value="UER00410"/>
</dbReference>
<evidence type="ECO:0000256" key="12">
    <source>
        <dbReference type="PIRSR" id="PIRSR000109-1"/>
    </source>
</evidence>
<evidence type="ECO:0000313" key="17">
    <source>
        <dbReference type="Proteomes" id="UP000002440"/>
    </source>
</evidence>
<dbReference type="Pfam" id="PF03446">
    <property type="entry name" value="NAD_binding_2"/>
    <property type="match status" value="1"/>
</dbReference>
<keyword evidence="17" id="KW-1185">Reference proteome</keyword>
<dbReference type="Gene3D" id="1.20.5.320">
    <property type="entry name" value="6-Phosphogluconate Dehydrogenase, domain 3"/>
    <property type="match status" value="1"/>
</dbReference>
<dbReference type="STRING" id="265072.Mfla_2599"/>
<dbReference type="FunFam" id="1.20.5.320:FF:000018">
    <property type="entry name" value="6-phosphogluconate dehydrogenase, decarboxylating"/>
    <property type="match status" value="1"/>
</dbReference>
<dbReference type="SUPFAM" id="SSF51735">
    <property type="entry name" value="NAD(P)-binding Rossmann-fold domains"/>
    <property type="match status" value="1"/>
</dbReference>
<sequence>MIACCLALVPIHPNSKEAIIMSTNTADIGLIGLAVMGQNLALNIADHGYTISVYNRDPEKTRKFIAHCKENEPSADNLKGFEDLATFVLSIKRPRKIVLLVKAGSATDVTINALVPFLEEGDIIIDGGNALWTDTIRREKELRAKGLEFIGSGVSGGETGARFGPSLMPSGTRKAWFHLEPIWRDIAAKVDPRTGKPIEGAAPGKPVQGGFSCAEYIGPDGAGHYVKMVHNGIEYIDMQLICEAYWLMKNLLGMRADEIGQVFEEWNKGELSSFLIEITGDILQQKDPAGDGFLVDKILDAAGQKGTGQWTAANALELGSPANAIAAAVFARALSTLKAERVEASTILKGPTVKLESDREQLIEAIRNALYCSKICAYAQGFQLMDKAQVAYNWKLNFGEIAQIWRGGCIIRARFLQKITDAYALDSRLKNLMLDPYFTEALDEGQASWREVVTLAVRNGIPAQAFCAALSYYDGYRSASLPANLLQAQRDYFGAHTYERTDQPRGEFFHTDWPEPGRPQFKV</sequence>
<feature type="binding site" description="in other chain" evidence="13">
    <location>
        <begin position="155"/>
        <end position="157"/>
    </location>
    <ligand>
        <name>substrate</name>
        <note>ligand shared between dimeric partners</note>
    </ligand>
</feature>
<feature type="binding site" description="in other chain" evidence="13">
    <location>
        <position position="129"/>
    </location>
    <ligand>
        <name>substrate</name>
        <note>ligand shared between dimeric partners</note>
    </ligand>
</feature>
<evidence type="ECO:0000256" key="4">
    <source>
        <dbReference type="ARBA" id="ARBA00011738"/>
    </source>
</evidence>
<dbReference type="PRINTS" id="PR00076">
    <property type="entry name" value="6PGDHDRGNASE"/>
</dbReference>
<dbReference type="InterPro" id="IPR008927">
    <property type="entry name" value="6-PGluconate_DH-like_C_sf"/>
</dbReference>
<feature type="binding site" evidence="13">
    <location>
        <position position="490"/>
    </location>
    <ligand>
        <name>substrate</name>
        <note>ligand shared between dimeric partners</note>
    </ligand>
</feature>
<dbReference type="Gene3D" id="3.40.50.720">
    <property type="entry name" value="NAD(P)-binding Rossmann-like Domain"/>
    <property type="match status" value="1"/>
</dbReference>
<keyword evidence="9 11" id="KW-0570">Pentose shunt</keyword>
<feature type="binding site" description="in other chain" evidence="13">
    <location>
        <position position="305"/>
    </location>
    <ligand>
        <name>substrate</name>
        <note>ligand shared between dimeric partners</note>
    </ligand>
</feature>
<comment type="subunit">
    <text evidence="4 11">Homodimer.</text>
</comment>
<protein>
    <recommendedName>
        <fullName evidence="6 11">6-phosphogluconate dehydrogenase, decarboxylating</fullName>
        <ecNumber evidence="5 11">1.1.1.44</ecNumber>
    </recommendedName>
</protein>
<dbReference type="GO" id="GO:0004616">
    <property type="term" value="F:phosphogluconate dehydrogenase (decarboxylating) activity"/>
    <property type="evidence" value="ECO:0007669"/>
    <property type="project" value="UniProtKB-EC"/>
</dbReference>
<dbReference type="NCBIfam" id="TIGR00873">
    <property type="entry name" value="gnd"/>
    <property type="match status" value="1"/>
</dbReference>
<dbReference type="Gene3D" id="1.10.1040.10">
    <property type="entry name" value="N-(1-d-carboxylethyl)-l-norvaline Dehydrogenase, domain 2"/>
    <property type="match status" value="1"/>
</dbReference>